<dbReference type="InterPro" id="IPR029510">
    <property type="entry name" value="Ald_DH_CS_GLU"/>
</dbReference>
<dbReference type="InterPro" id="IPR016161">
    <property type="entry name" value="Ald_DH/histidinol_DH"/>
</dbReference>
<evidence type="ECO:0000256" key="1">
    <source>
        <dbReference type="ARBA" id="ARBA00009986"/>
    </source>
</evidence>
<feature type="active site" evidence="3">
    <location>
        <position position="275"/>
    </location>
</feature>
<dbReference type="PROSITE" id="PS00687">
    <property type="entry name" value="ALDEHYDE_DEHYDR_GLU"/>
    <property type="match status" value="1"/>
</dbReference>
<keyword evidence="2 4" id="KW-0560">Oxidoreductase</keyword>
<accession>A0AA94HLQ1</accession>
<dbReference type="InterPro" id="IPR015590">
    <property type="entry name" value="Aldehyde_DH_dom"/>
</dbReference>
<dbReference type="RefSeq" id="WP_318255354.1">
    <property type="nucleotide sequence ID" value="NZ_FOZN01000002.1"/>
</dbReference>
<feature type="domain" description="Aldehyde dehydrogenase" evidence="5">
    <location>
        <begin position="42"/>
        <end position="496"/>
    </location>
</feature>
<dbReference type="Gene3D" id="3.40.309.10">
    <property type="entry name" value="Aldehyde Dehydrogenase, Chain A, domain 2"/>
    <property type="match status" value="1"/>
</dbReference>
<dbReference type="EMBL" id="FOZN01000002">
    <property type="protein sequence ID" value="SFS08655.1"/>
    <property type="molecule type" value="Genomic_DNA"/>
</dbReference>
<dbReference type="InterPro" id="IPR016162">
    <property type="entry name" value="Ald_DH_N"/>
</dbReference>
<name>A0AA94HLQ1_9MICO</name>
<dbReference type="SUPFAM" id="SSF53720">
    <property type="entry name" value="ALDH-like"/>
    <property type="match status" value="1"/>
</dbReference>
<evidence type="ECO:0000259" key="5">
    <source>
        <dbReference type="Pfam" id="PF00171"/>
    </source>
</evidence>
<evidence type="ECO:0000256" key="2">
    <source>
        <dbReference type="ARBA" id="ARBA00023002"/>
    </source>
</evidence>
<evidence type="ECO:0000313" key="7">
    <source>
        <dbReference type="Proteomes" id="UP000198506"/>
    </source>
</evidence>
<dbReference type="GO" id="GO:0008911">
    <property type="term" value="F:lactaldehyde dehydrogenase (NAD+) activity"/>
    <property type="evidence" value="ECO:0007669"/>
    <property type="project" value="TreeGrafter"/>
</dbReference>
<organism evidence="6 7">
    <name type="scientific">Agrococcus baldri</name>
    <dbReference type="NCBI Taxonomy" id="153730"/>
    <lineage>
        <taxon>Bacteria</taxon>
        <taxon>Bacillati</taxon>
        <taxon>Actinomycetota</taxon>
        <taxon>Actinomycetes</taxon>
        <taxon>Micrococcales</taxon>
        <taxon>Microbacteriaceae</taxon>
        <taxon>Agrococcus</taxon>
    </lineage>
</organism>
<protein>
    <submittedName>
        <fullName evidence="6">Acyl-CoA reductase</fullName>
    </submittedName>
</protein>
<dbReference type="Proteomes" id="UP000198506">
    <property type="component" value="Unassembled WGS sequence"/>
</dbReference>
<reference evidence="6 7" key="1">
    <citation type="submission" date="2016-10" db="EMBL/GenBank/DDBJ databases">
        <authorList>
            <person name="Varghese N."/>
            <person name="Submissions S."/>
        </authorList>
    </citation>
    <scope>NUCLEOTIDE SEQUENCE [LARGE SCALE GENOMIC DNA]</scope>
    <source>
        <strain evidence="6 7">IAM 15147</strain>
    </source>
</reference>
<sequence length="502" mass="52682">MNQNDTLDIAGVDIAGVDLADRELDLSTLGIPGGGYVDCEWITADLSLPVTDPEDDTLIAHVHLGDTADMDRALDGVERSLRDDAWELWERRETLERAVALIRAESSRLARIISAEGSKTIAEATGEAARTAETIRLAAGSAQLLEGETLALADTPRGRGRLGWNRRTPLGVIAAITPFNDPMNLVAHKVGPALIAGNAVVLKPSRATPLSALALLEILLRAGMPSGRMAVLVSDREAGTALVSDPRVAAVSFTGGPATGEVIARSAGARKILMELGGNNAVVVCDDADVEAAAAGIVDGAFGVAGQNCLSVQRVYVHESRYEQLVQLVVDATSKLVTGSKHDAATDVGPLISEQEARRVEEWVDAAVADGARVATGGVRRGPFLEPTVLLEVPASAKVLHEEVFGPVVSIVPFADLDDALARVDDTQYGLQAGVFTASLQTAMHAADRLHVGTVLINETSDFRIDSMPFGGSKRSGIGREGVASAVLELSEPKNVIVSRLG</sequence>
<proteinExistence type="inferred from homology"/>
<dbReference type="Gene3D" id="3.40.605.10">
    <property type="entry name" value="Aldehyde Dehydrogenase, Chain A, domain 1"/>
    <property type="match status" value="1"/>
</dbReference>
<dbReference type="Pfam" id="PF00171">
    <property type="entry name" value="Aldedh"/>
    <property type="match status" value="1"/>
</dbReference>
<evidence type="ECO:0000256" key="4">
    <source>
        <dbReference type="RuleBase" id="RU003345"/>
    </source>
</evidence>
<dbReference type="PANTHER" id="PTHR42991">
    <property type="entry name" value="ALDEHYDE DEHYDROGENASE"/>
    <property type="match status" value="1"/>
</dbReference>
<gene>
    <name evidence="6" type="ORF">SAMN04487783_1135</name>
</gene>
<dbReference type="PANTHER" id="PTHR42991:SF1">
    <property type="entry name" value="ALDEHYDE DEHYDROGENASE"/>
    <property type="match status" value="1"/>
</dbReference>
<keyword evidence="7" id="KW-1185">Reference proteome</keyword>
<evidence type="ECO:0000256" key="3">
    <source>
        <dbReference type="PROSITE-ProRule" id="PRU10007"/>
    </source>
</evidence>
<evidence type="ECO:0000313" key="6">
    <source>
        <dbReference type="EMBL" id="SFS08655.1"/>
    </source>
</evidence>
<dbReference type="InterPro" id="IPR016163">
    <property type="entry name" value="Ald_DH_C"/>
</dbReference>
<dbReference type="AlphaFoldDB" id="A0AA94HLQ1"/>
<dbReference type="InterPro" id="IPR051020">
    <property type="entry name" value="ALDH-related_metabolic_enz"/>
</dbReference>
<comment type="caution">
    <text evidence="6">The sequence shown here is derived from an EMBL/GenBank/DDBJ whole genome shotgun (WGS) entry which is preliminary data.</text>
</comment>
<dbReference type="FunFam" id="3.40.309.10:FF:000009">
    <property type="entry name" value="Aldehyde dehydrogenase A"/>
    <property type="match status" value="1"/>
</dbReference>
<comment type="similarity">
    <text evidence="1 4">Belongs to the aldehyde dehydrogenase family.</text>
</comment>